<gene>
    <name evidence="2" type="ORF">NB700_001144</name>
</gene>
<proteinExistence type="predicted"/>
<dbReference type="EMBL" id="JANFWR010000006">
    <property type="protein sequence ID" value="MCW0398588.1"/>
    <property type="molecule type" value="Genomic_DNA"/>
</dbReference>
<feature type="compositionally biased region" description="Basic residues" evidence="1">
    <location>
        <begin position="108"/>
        <end position="124"/>
    </location>
</feature>
<keyword evidence="3" id="KW-1185">Reference proteome</keyword>
<comment type="caution">
    <text evidence="2">The sequence shown here is derived from an EMBL/GenBank/DDBJ whole genome shotgun (WGS) entry which is preliminary data.</text>
</comment>
<reference evidence="2 3" key="1">
    <citation type="submission" date="2022-06" db="EMBL/GenBank/DDBJ databases">
        <title>Dynamics of rice microbiomes reveals core vertical transmitted seed endophytes.</title>
        <authorList>
            <person name="Liao K."/>
            <person name="Zhang X."/>
        </authorList>
    </citation>
    <scope>NUCLEOTIDE SEQUENCE [LARGE SCALE GENOMIC DNA]</scope>
    <source>
        <strain evidence="2 3">YT10-10-1</strain>
    </source>
</reference>
<dbReference type="Proteomes" id="UP001320843">
    <property type="component" value="Unassembled WGS sequence"/>
</dbReference>
<sequence length="252" mass="27352">MAGPPNLAARWRRPRRAICRQPAIRHAAGLWAGHYPVPSCHPPPLLLLRSPLAQQPTRSSRLTRTSLRTFRYGGITAAGRASGRCPRRSGRRPSPRRPCRAPAGCRGRVQHRAPRIGRSRRRPRRSVGKFCNIALAQSRSPRYDARPRTGPAALRSGRVAQLVEQGIENPRVGGSIPSSATILSGLAAMQALFFCREGLRHLHALVVCCAALVAVVEGGVRRRHSASGPISRAVQISACARPVATVLCPDRV</sequence>
<accession>A0ABT3DSY9</accession>
<organism evidence="2 3">
    <name type="scientific">Xanthomonas sacchari</name>
    <dbReference type="NCBI Taxonomy" id="56458"/>
    <lineage>
        <taxon>Bacteria</taxon>
        <taxon>Pseudomonadati</taxon>
        <taxon>Pseudomonadota</taxon>
        <taxon>Gammaproteobacteria</taxon>
        <taxon>Lysobacterales</taxon>
        <taxon>Lysobacteraceae</taxon>
        <taxon>Xanthomonas</taxon>
    </lineage>
</organism>
<name>A0ABT3DSY9_9XANT</name>
<protein>
    <submittedName>
        <fullName evidence="2">Uncharacterized protein</fullName>
    </submittedName>
</protein>
<evidence type="ECO:0000313" key="2">
    <source>
        <dbReference type="EMBL" id="MCW0398588.1"/>
    </source>
</evidence>
<evidence type="ECO:0000313" key="3">
    <source>
        <dbReference type="Proteomes" id="UP001320843"/>
    </source>
</evidence>
<evidence type="ECO:0000256" key="1">
    <source>
        <dbReference type="SAM" id="MobiDB-lite"/>
    </source>
</evidence>
<feature type="region of interest" description="Disordered" evidence="1">
    <location>
        <begin position="78"/>
        <end position="124"/>
    </location>
</feature>
<feature type="compositionally biased region" description="Basic residues" evidence="1">
    <location>
        <begin position="85"/>
        <end position="99"/>
    </location>
</feature>